<gene>
    <name evidence="7" type="ORF">ALO_02886</name>
</gene>
<dbReference type="STRING" id="1009370.ALO_02886"/>
<dbReference type="Pfam" id="PF00877">
    <property type="entry name" value="NLPC_P60"/>
    <property type="match status" value="1"/>
</dbReference>
<dbReference type="InterPro" id="IPR039439">
    <property type="entry name" value="SH3b1_dom"/>
</dbReference>
<evidence type="ECO:0000256" key="4">
    <source>
        <dbReference type="ARBA" id="ARBA00022807"/>
    </source>
</evidence>
<evidence type="ECO:0000256" key="1">
    <source>
        <dbReference type="ARBA" id="ARBA00007074"/>
    </source>
</evidence>
<dbReference type="Proteomes" id="UP000003240">
    <property type="component" value="Unassembled WGS sequence"/>
</dbReference>
<evidence type="ECO:0000313" key="8">
    <source>
        <dbReference type="Proteomes" id="UP000003240"/>
    </source>
</evidence>
<keyword evidence="8" id="KW-1185">Reference proteome</keyword>
<keyword evidence="2" id="KW-0645">Protease</keyword>
<evidence type="ECO:0000256" key="3">
    <source>
        <dbReference type="ARBA" id="ARBA00022801"/>
    </source>
</evidence>
<proteinExistence type="inferred from homology"/>
<evidence type="ECO:0000259" key="5">
    <source>
        <dbReference type="Pfam" id="PF00877"/>
    </source>
</evidence>
<accession>F7NEW0</accession>
<dbReference type="eggNOG" id="COG0791">
    <property type="taxonomic scope" value="Bacteria"/>
</dbReference>
<dbReference type="InterPro" id="IPR038765">
    <property type="entry name" value="Papain-like_cys_pep_sf"/>
</dbReference>
<name>F7NEW0_9FIRM</name>
<evidence type="ECO:0000256" key="2">
    <source>
        <dbReference type="ARBA" id="ARBA00022670"/>
    </source>
</evidence>
<dbReference type="GO" id="GO:0008234">
    <property type="term" value="F:cysteine-type peptidase activity"/>
    <property type="evidence" value="ECO:0007669"/>
    <property type="project" value="UniProtKB-KW"/>
</dbReference>
<comment type="similarity">
    <text evidence="1">Belongs to the peptidase C40 family.</text>
</comment>
<dbReference type="Gene3D" id="3.90.1720.10">
    <property type="entry name" value="endopeptidase domain like (from Nostoc punctiforme)"/>
    <property type="match status" value="1"/>
</dbReference>
<dbReference type="EMBL" id="AFGF01000017">
    <property type="protein sequence ID" value="EGO65521.1"/>
    <property type="molecule type" value="Genomic_DNA"/>
</dbReference>
<feature type="domain" description="NlpC/P60" evidence="5">
    <location>
        <begin position="292"/>
        <end position="373"/>
    </location>
</feature>
<dbReference type="Pfam" id="PF12913">
    <property type="entry name" value="SH3_6"/>
    <property type="match status" value="1"/>
</dbReference>
<dbReference type="AlphaFoldDB" id="F7NEW0"/>
<keyword evidence="4" id="KW-0788">Thiol protease</keyword>
<dbReference type="SUPFAM" id="SSF54001">
    <property type="entry name" value="Cysteine proteinases"/>
    <property type="match status" value="1"/>
</dbReference>
<dbReference type="GO" id="GO:0006508">
    <property type="term" value="P:proteolysis"/>
    <property type="evidence" value="ECO:0007669"/>
    <property type="project" value="UniProtKB-KW"/>
</dbReference>
<evidence type="ECO:0000313" key="7">
    <source>
        <dbReference type="EMBL" id="EGO65521.1"/>
    </source>
</evidence>
<organism evidence="7 8">
    <name type="scientific">Acetonema longum DSM 6540</name>
    <dbReference type="NCBI Taxonomy" id="1009370"/>
    <lineage>
        <taxon>Bacteria</taxon>
        <taxon>Bacillati</taxon>
        <taxon>Bacillota</taxon>
        <taxon>Negativicutes</taxon>
        <taxon>Acetonemataceae</taxon>
        <taxon>Acetonema</taxon>
    </lineage>
</organism>
<comment type="caution">
    <text evidence="7">The sequence shown here is derived from an EMBL/GenBank/DDBJ whole genome shotgun (WGS) entry which is preliminary data.</text>
</comment>
<dbReference type="RefSeq" id="WP_004092636.1">
    <property type="nucleotide sequence ID" value="NZ_AFGF01000017.1"/>
</dbReference>
<dbReference type="InterPro" id="IPR027017">
    <property type="entry name" value="P60_peptidase_YkfC"/>
</dbReference>
<evidence type="ECO:0000259" key="6">
    <source>
        <dbReference type="Pfam" id="PF12913"/>
    </source>
</evidence>
<keyword evidence="3" id="KW-0378">Hydrolase</keyword>
<feature type="domain" description="SH3b1" evidence="6">
    <location>
        <begin position="131"/>
        <end position="172"/>
    </location>
</feature>
<reference evidence="7 8" key="1">
    <citation type="journal article" date="2011" name="EMBO J.">
        <title>Structural diversity of bacterial flagellar motors.</title>
        <authorList>
            <person name="Chen S."/>
            <person name="Beeby M."/>
            <person name="Murphy G.E."/>
            <person name="Leadbetter J.R."/>
            <person name="Hendrixson D.R."/>
            <person name="Briegel A."/>
            <person name="Li Z."/>
            <person name="Shi J."/>
            <person name="Tocheva E.I."/>
            <person name="Muller A."/>
            <person name="Dobro M.J."/>
            <person name="Jensen G.J."/>
        </authorList>
    </citation>
    <scope>NUCLEOTIDE SEQUENCE [LARGE SCALE GENOMIC DNA]</scope>
    <source>
        <strain evidence="7 8">DSM 6540</strain>
    </source>
</reference>
<protein>
    <submittedName>
        <fullName evidence="7">NLP/P60 protein</fullName>
    </submittedName>
</protein>
<sequence>MIPHVSPAMLQPDFWTNKLERPSAVLLDPGTVSGLNQITREKLPEFVTDLTAYPETLPRQTLLKQIGEYEWGREPRYLDGVLLPDSYCRSLELRMGLETIPAMAQMRYAYTVRRTNVRTVPTEDFVTNRPDDRLLDRCQETALDPAEPLVVLHAGSGQQWYFVQAYNYRGWVNSRDIALTDDRKLWRNYQETNRFLVVTGYKVALGINPVSPDFSQLVFSMGAKIPLAVEDDWGAIDLQTPAGNYVVNLPWRQADGQLAFRLALVPLSADVSAGYLPVTRETVIRQAFKLLGNRYGWGGLFESHDCSALILDVYRSFGIILARNAGEQALGAGSVISLSAGQNENERRETLDRVQPGATLHLPGHVMLYLGKHDSRYYAIHAFGGYGDQSRPQADGSLASVPLYGIVVTDLALPRTTGCSLLNSLEAINQIV</sequence>
<dbReference type="InterPro" id="IPR000064">
    <property type="entry name" value="NLP_P60_dom"/>
</dbReference>
<dbReference type="PIRSF" id="PIRSF019015">
    <property type="entry name" value="P60_peptidase_YkfC"/>
    <property type="match status" value="1"/>
</dbReference>